<accession>A0A382BPX4</accession>
<gene>
    <name evidence="2" type="ORF">METZ01_LOCUS168306</name>
</gene>
<dbReference type="AlphaFoldDB" id="A0A382BPX4"/>
<feature type="coiled-coil region" evidence="1">
    <location>
        <begin position="43"/>
        <end position="90"/>
    </location>
</feature>
<evidence type="ECO:0000313" key="2">
    <source>
        <dbReference type="EMBL" id="SVB15452.1"/>
    </source>
</evidence>
<protein>
    <recommendedName>
        <fullName evidence="3">DUF4398 domain-containing protein</fullName>
    </recommendedName>
</protein>
<evidence type="ECO:0000256" key="1">
    <source>
        <dbReference type="SAM" id="Coils"/>
    </source>
</evidence>
<organism evidence="2">
    <name type="scientific">marine metagenome</name>
    <dbReference type="NCBI Taxonomy" id="408172"/>
    <lineage>
        <taxon>unclassified sequences</taxon>
        <taxon>metagenomes</taxon>
        <taxon>ecological metagenomes</taxon>
    </lineage>
</organism>
<keyword evidence="1" id="KW-0175">Coiled coil</keyword>
<sequence length="308" mass="32219">VLTLGLALWAVGCAEEPPTGVDAAKGRVAALATEAGTYAQDAYEAAEAVVAQLDAEMETQAAAFALFREYERANELVASVEASADDVESAIDAEKQRLRTGTNGVVADAEQAVSTAQDAIAVIPAEDLPEEQAATWETDLAGVDTALTETGRLLAGDQLFAARTEADSALAAATDLNASITAHVAEVARVREEAAARRARGEITIPSNVLADGQRLAAGDYLLSLADNAQALSDTGPGGRWVEFLDGDDVAGRGLAVVIPDGELADVSDNVLRNEARVVALKEGDYVRVWLNREGVNYLVHLPPANIR</sequence>
<reference evidence="2" key="1">
    <citation type="submission" date="2018-05" db="EMBL/GenBank/DDBJ databases">
        <authorList>
            <person name="Lanie J.A."/>
            <person name="Ng W.-L."/>
            <person name="Kazmierczak K.M."/>
            <person name="Andrzejewski T.M."/>
            <person name="Davidsen T.M."/>
            <person name="Wayne K.J."/>
            <person name="Tettelin H."/>
            <person name="Glass J.I."/>
            <person name="Rusch D."/>
            <person name="Podicherti R."/>
            <person name="Tsui H.-C.T."/>
            <person name="Winkler M.E."/>
        </authorList>
    </citation>
    <scope>NUCLEOTIDE SEQUENCE</scope>
</reference>
<feature type="non-terminal residue" evidence="2">
    <location>
        <position position="1"/>
    </location>
</feature>
<name>A0A382BPX4_9ZZZZ</name>
<dbReference type="EMBL" id="UINC01030674">
    <property type="protein sequence ID" value="SVB15452.1"/>
    <property type="molecule type" value="Genomic_DNA"/>
</dbReference>
<evidence type="ECO:0008006" key="3">
    <source>
        <dbReference type="Google" id="ProtNLM"/>
    </source>
</evidence>
<proteinExistence type="predicted"/>